<feature type="chain" id="PRO_5013295297" description="DUF5067 domain-containing protein" evidence="1">
    <location>
        <begin position="24"/>
        <end position="165"/>
    </location>
</feature>
<reference evidence="3 4" key="1">
    <citation type="submission" date="2017-02" db="EMBL/GenBank/DDBJ databases">
        <title>Draft genome sequence of Haemophilus paracuniculus CCUG 43573 type strain.</title>
        <authorList>
            <person name="Engstrom-Jakobsson H."/>
            <person name="Salva-Serra F."/>
            <person name="Thorell K."/>
            <person name="Gonzales-Siles L."/>
            <person name="Karlsson R."/>
            <person name="Boulund F."/>
            <person name="Engstrand L."/>
            <person name="Kristiansson E."/>
            <person name="Moore E."/>
        </authorList>
    </citation>
    <scope>NUCLEOTIDE SEQUENCE [LARGE SCALE GENOMIC DNA]</scope>
    <source>
        <strain evidence="3 4">CCUG 43573</strain>
    </source>
</reference>
<dbReference type="RefSeq" id="WP_078237090.1">
    <property type="nucleotide sequence ID" value="NZ_MUYA01000008.1"/>
</dbReference>
<keyword evidence="4" id="KW-1185">Reference proteome</keyword>
<dbReference type="InterPro" id="IPR031989">
    <property type="entry name" value="DUF5067"/>
</dbReference>
<name>A0A1T0ARG7_9PAST</name>
<protein>
    <recommendedName>
        <fullName evidence="2">DUF5067 domain-containing protein</fullName>
    </recommendedName>
</protein>
<evidence type="ECO:0000313" key="4">
    <source>
        <dbReference type="Proteomes" id="UP000190867"/>
    </source>
</evidence>
<comment type="caution">
    <text evidence="3">The sequence shown here is derived from an EMBL/GenBank/DDBJ whole genome shotgun (WGS) entry which is preliminary data.</text>
</comment>
<dbReference type="Proteomes" id="UP000190867">
    <property type="component" value="Unassembled WGS sequence"/>
</dbReference>
<proteinExistence type="predicted"/>
<gene>
    <name evidence="3" type="ORF">B0187_06700</name>
</gene>
<evidence type="ECO:0000259" key="2">
    <source>
        <dbReference type="Pfam" id="PF16729"/>
    </source>
</evidence>
<evidence type="ECO:0000256" key="1">
    <source>
        <dbReference type="SAM" id="SignalP"/>
    </source>
</evidence>
<dbReference type="AlphaFoldDB" id="A0A1T0ARG7"/>
<dbReference type="Pfam" id="PF16729">
    <property type="entry name" value="DUF5067"/>
    <property type="match status" value="1"/>
</dbReference>
<accession>A0A1T0ARG7</accession>
<organism evidence="3 4">
    <name type="scientific">Haemophilus paracuniculus</name>
    <dbReference type="NCBI Taxonomy" id="734"/>
    <lineage>
        <taxon>Bacteria</taxon>
        <taxon>Pseudomonadati</taxon>
        <taxon>Pseudomonadota</taxon>
        <taxon>Gammaproteobacteria</taxon>
        <taxon>Pasteurellales</taxon>
        <taxon>Pasteurellaceae</taxon>
        <taxon>Haemophilus</taxon>
    </lineage>
</organism>
<sequence length="165" mass="18298">MKFLKTVAMISLASVMAMNTAVANTKTAQPAQSAQKVDKNLQQFTSNVQIKLTARGLAKDEKDQPVLQFHYEIINKSSKRDIKAVNWVSALTYNGQVVWLRDIPMTFQTPLKRKTTSKITMNVPAAAFQPEVQQLMMNPKVQIGSIVGAKSLEFTNGTKIIVSTK</sequence>
<feature type="signal peptide" evidence="1">
    <location>
        <begin position="1"/>
        <end position="23"/>
    </location>
</feature>
<dbReference type="EMBL" id="MUYA01000008">
    <property type="protein sequence ID" value="OOR98945.1"/>
    <property type="molecule type" value="Genomic_DNA"/>
</dbReference>
<keyword evidence="1" id="KW-0732">Signal</keyword>
<evidence type="ECO:0000313" key="3">
    <source>
        <dbReference type="EMBL" id="OOR98945.1"/>
    </source>
</evidence>
<feature type="domain" description="DUF5067" evidence="2">
    <location>
        <begin position="24"/>
        <end position="115"/>
    </location>
</feature>